<feature type="coiled-coil region" evidence="1">
    <location>
        <begin position="170"/>
        <end position="239"/>
    </location>
</feature>
<evidence type="ECO:0000313" key="2">
    <source>
        <dbReference type="EMBL" id="CAL8128642.1"/>
    </source>
</evidence>
<evidence type="ECO:0000313" key="3">
    <source>
        <dbReference type="Proteomes" id="UP001642540"/>
    </source>
</evidence>
<reference evidence="2 3" key="1">
    <citation type="submission" date="2024-08" db="EMBL/GenBank/DDBJ databases">
        <authorList>
            <person name="Cucini C."/>
            <person name="Frati F."/>
        </authorList>
    </citation>
    <scope>NUCLEOTIDE SEQUENCE [LARGE SCALE GENOMIC DNA]</scope>
</reference>
<dbReference type="Proteomes" id="UP001642540">
    <property type="component" value="Unassembled WGS sequence"/>
</dbReference>
<feature type="coiled-coil region" evidence="1">
    <location>
        <begin position="71"/>
        <end position="119"/>
    </location>
</feature>
<name>A0ABP1RI26_9HEXA</name>
<feature type="coiled-coil region" evidence="1">
    <location>
        <begin position="265"/>
        <end position="331"/>
    </location>
</feature>
<comment type="caution">
    <text evidence="2">The sequence shown here is derived from an EMBL/GenBank/DDBJ whole genome shotgun (WGS) entry which is preliminary data.</text>
</comment>
<evidence type="ECO:0000256" key="1">
    <source>
        <dbReference type="SAM" id="Coils"/>
    </source>
</evidence>
<keyword evidence="3" id="KW-1185">Reference proteome</keyword>
<sequence>MENNLGAPEQGSSYMYYYQPKELADRNIFLENEIRKLYSELSVLRGTVRKSVPREDYDVVVEQNKVIAQNNEVLFSENEELRKKVKELEEKVISANISLEGMTTQVNELNKKRAAIQSQYLIVSRDKMKLEKMVFERDMKLEEEKEHYECELEKQKGLWKEQILKMNSRCVDLVQNNNNLLVKINHLEKQVAALKSEAEMECEAKRETQTLVEFLDGKIKVLEEALAQLRDTHKGELDELFKKFMDAETQILNMKSGMRFSCNQVSQLTTENETLVQKLAELEQKSSKLKEDYNRKLEKQREASNGKSDEINELKKKIRKLEKNEGKITEREVLIVKQSREIKFLKSLVGKKI</sequence>
<dbReference type="Gene3D" id="1.10.287.1490">
    <property type="match status" value="1"/>
</dbReference>
<keyword evidence="1" id="KW-0175">Coiled coil</keyword>
<proteinExistence type="predicted"/>
<organism evidence="2 3">
    <name type="scientific">Orchesella dallaii</name>
    <dbReference type="NCBI Taxonomy" id="48710"/>
    <lineage>
        <taxon>Eukaryota</taxon>
        <taxon>Metazoa</taxon>
        <taxon>Ecdysozoa</taxon>
        <taxon>Arthropoda</taxon>
        <taxon>Hexapoda</taxon>
        <taxon>Collembola</taxon>
        <taxon>Entomobryomorpha</taxon>
        <taxon>Entomobryoidea</taxon>
        <taxon>Orchesellidae</taxon>
        <taxon>Orchesellinae</taxon>
        <taxon>Orchesella</taxon>
    </lineage>
</organism>
<accession>A0ABP1RI26</accession>
<gene>
    <name evidence="2" type="ORF">ODALV1_LOCUS22410</name>
</gene>
<dbReference type="EMBL" id="CAXLJM020000075">
    <property type="protein sequence ID" value="CAL8128642.1"/>
    <property type="molecule type" value="Genomic_DNA"/>
</dbReference>
<protein>
    <submittedName>
        <fullName evidence="2">Uncharacterized protein</fullName>
    </submittedName>
</protein>